<sequence>MRLTRLAKPLAVTGLALSTIINATGWYLAAHSRGNHHFDSCSVDVDGTLVLRYTYGAGDKVTTLVAPNDQAIVVSLHLDTAPGPHPAIALHGETRVDTFGGLRNRQVKDADGTILACAGDL</sequence>
<name>A0A7G9RGI4_9ACTN</name>
<dbReference type="KEGG" id="nmes:H9L09_10655"/>
<reference evidence="1 2" key="1">
    <citation type="submission" date="2020-08" db="EMBL/GenBank/DDBJ databases">
        <title>Genome sequence of Nocardioides mesophilus KACC 16243T.</title>
        <authorList>
            <person name="Hyun D.-W."/>
            <person name="Bae J.-W."/>
        </authorList>
    </citation>
    <scope>NUCLEOTIDE SEQUENCE [LARGE SCALE GENOMIC DNA]</scope>
    <source>
        <strain evidence="1 2">KACC 16243</strain>
    </source>
</reference>
<accession>A0A7G9RGI4</accession>
<keyword evidence="2" id="KW-1185">Reference proteome</keyword>
<proteinExistence type="predicted"/>
<dbReference type="Proteomes" id="UP000515947">
    <property type="component" value="Chromosome"/>
</dbReference>
<evidence type="ECO:0000313" key="1">
    <source>
        <dbReference type="EMBL" id="QNN54709.1"/>
    </source>
</evidence>
<dbReference type="EMBL" id="CP060713">
    <property type="protein sequence ID" value="QNN54709.1"/>
    <property type="molecule type" value="Genomic_DNA"/>
</dbReference>
<gene>
    <name evidence="1" type="ORF">H9L09_10655</name>
</gene>
<evidence type="ECO:0000313" key="2">
    <source>
        <dbReference type="Proteomes" id="UP000515947"/>
    </source>
</evidence>
<dbReference type="AlphaFoldDB" id="A0A7G9RGI4"/>
<protein>
    <submittedName>
        <fullName evidence="1">Uncharacterized protein</fullName>
    </submittedName>
</protein>
<dbReference type="RefSeq" id="WP_187580549.1">
    <property type="nucleotide sequence ID" value="NZ_CP060713.1"/>
</dbReference>
<organism evidence="1 2">
    <name type="scientific">Nocardioides mesophilus</name>
    <dbReference type="NCBI Taxonomy" id="433659"/>
    <lineage>
        <taxon>Bacteria</taxon>
        <taxon>Bacillati</taxon>
        <taxon>Actinomycetota</taxon>
        <taxon>Actinomycetes</taxon>
        <taxon>Propionibacteriales</taxon>
        <taxon>Nocardioidaceae</taxon>
        <taxon>Nocardioides</taxon>
    </lineage>
</organism>